<organism evidence="8 9">
    <name type="scientific">Mesopusillimonas faecipullorum</name>
    <dbReference type="NCBI Taxonomy" id="2755040"/>
    <lineage>
        <taxon>Bacteria</taxon>
        <taxon>Pseudomonadati</taxon>
        <taxon>Pseudomonadota</taxon>
        <taxon>Betaproteobacteria</taxon>
        <taxon>Burkholderiales</taxon>
        <taxon>Alcaligenaceae</taxon>
        <taxon>Mesopusillimonas</taxon>
    </lineage>
</organism>
<evidence type="ECO:0000256" key="6">
    <source>
        <dbReference type="RuleBase" id="RU365090"/>
    </source>
</evidence>
<comment type="catalytic activity">
    <reaction evidence="5">
        <text>adenylyl-molybdopterin + molybdate = Mo-molybdopterin + AMP + H(+)</text>
        <dbReference type="Rhea" id="RHEA:35047"/>
        <dbReference type="ChEBI" id="CHEBI:15378"/>
        <dbReference type="ChEBI" id="CHEBI:36264"/>
        <dbReference type="ChEBI" id="CHEBI:62727"/>
        <dbReference type="ChEBI" id="CHEBI:71302"/>
        <dbReference type="ChEBI" id="CHEBI:456215"/>
        <dbReference type="EC" id="2.10.1.1"/>
    </reaction>
</comment>
<dbReference type="InterPro" id="IPR036688">
    <property type="entry name" value="MoeA_C_domain_IV_sf"/>
</dbReference>
<keyword evidence="6" id="KW-0479">Metal-binding</keyword>
<dbReference type="EC" id="2.10.1.1" evidence="6"/>
<dbReference type="InterPro" id="IPR008284">
    <property type="entry name" value="MoCF_biosynth_CS"/>
</dbReference>
<dbReference type="InterPro" id="IPR001453">
    <property type="entry name" value="MoaB/Mog_dom"/>
</dbReference>
<keyword evidence="6" id="KW-0500">Molybdenum</keyword>
<protein>
    <recommendedName>
        <fullName evidence="6">Molybdopterin molybdenumtransferase</fullName>
        <ecNumber evidence="6">2.10.1.1</ecNumber>
    </recommendedName>
</protein>
<dbReference type="SUPFAM" id="SSF53218">
    <property type="entry name" value="Molybdenum cofactor biosynthesis proteins"/>
    <property type="match status" value="1"/>
</dbReference>
<dbReference type="NCBIfam" id="NF045515">
    <property type="entry name" value="Glp_gephyrin"/>
    <property type="match status" value="1"/>
</dbReference>
<dbReference type="InterPro" id="IPR005111">
    <property type="entry name" value="MoeA_C_domain_IV"/>
</dbReference>
<dbReference type="Gene3D" id="2.40.340.10">
    <property type="entry name" value="MoeA, C-terminal, domain IV"/>
    <property type="match status" value="1"/>
</dbReference>
<dbReference type="CDD" id="cd00887">
    <property type="entry name" value="MoeA"/>
    <property type="match status" value="1"/>
</dbReference>
<evidence type="ECO:0000256" key="4">
    <source>
        <dbReference type="ARBA" id="ARBA00023150"/>
    </source>
</evidence>
<comment type="cofactor">
    <cofactor evidence="6">
        <name>Mg(2+)</name>
        <dbReference type="ChEBI" id="CHEBI:18420"/>
    </cofactor>
</comment>
<dbReference type="SMART" id="SM00852">
    <property type="entry name" value="MoCF_biosynth"/>
    <property type="match status" value="1"/>
</dbReference>
<keyword evidence="6" id="KW-0460">Magnesium</keyword>
<dbReference type="RefSeq" id="WP_226953847.1">
    <property type="nucleotide sequence ID" value="NZ_JACDXW010000003.1"/>
</dbReference>
<accession>A0ABS8CBT3</accession>
<evidence type="ECO:0000256" key="1">
    <source>
        <dbReference type="ARBA" id="ARBA00002901"/>
    </source>
</evidence>
<evidence type="ECO:0000259" key="7">
    <source>
        <dbReference type="SMART" id="SM00852"/>
    </source>
</evidence>
<dbReference type="Pfam" id="PF03453">
    <property type="entry name" value="MoeA_N"/>
    <property type="match status" value="1"/>
</dbReference>
<dbReference type="InterPro" id="IPR038987">
    <property type="entry name" value="MoeA-like"/>
</dbReference>
<dbReference type="Gene3D" id="3.40.980.10">
    <property type="entry name" value="MoaB/Mog-like domain"/>
    <property type="match status" value="1"/>
</dbReference>
<comment type="similarity">
    <text evidence="3 6">Belongs to the MoeA family.</text>
</comment>
<sequence length="401" mass="43082">MLDFDTAQARMVEAGQATDKTENCLLHEALGRVLAETITATVNLPPDDNSAMDGYAVRLADFHPDQALPIQQRVYAGESPAALKPGHAIRLFTGSLIPAGADTVVIQENCTETDNTVTIHSTPQLGENVRKRGEDMAAGQVILQAGTRLEPAELTCLAAQGRDRISVYKRLRIGILTNGDELVVPGQALGPAQIYNTNGPTLAALSAGMGAQVVHQIHAPDQPQAIEKALATLRVDCDLILTVGGISVGEKDYVRPALEQAGASLDLWKVRMKPGKPVALAWLGETPVVCLPGNPVSAYVVFALMVTPLIRRMQGRSDCLPPVNTGRLNCNRPYKETRAEFLRVRAATDKQGTLLLQPYAKQGSNIISSLADSDGLARIPPDTLTGDGAMVSYYAWHDWLR</sequence>
<gene>
    <name evidence="8" type="ORF">H0484_07040</name>
</gene>
<evidence type="ECO:0000256" key="5">
    <source>
        <dbReference type="ARBA" id="ARBA00047317"/>
    </source>
</evidence>
<dbReference type="PROSITE" id="PS01079">
    <property type="entry name" value="MOCF_BIOSYNTHESIS_2"/>
    <property type="match status" value="1"/>
</dbReference>
<dbReference type="Pfam" id="PF00994">
    <property type="entry name" value="MoCF_biosynth"/>
    <property type="match status" value="1"/>
</dbReference>
<comment type="function">
    <text evidence="1 6">Catalyzes the insertion of molybdate into adenylated molybdopterin with the concomitant release of AMP.</text>
</comment>
<comment type="caution">
    <text evidence="8">The sequence shown here is derived from an EMBL/GenBank/DDBJ whole genome shotgun (WGS) entry which is preliminary data.</text>
</comment>
<dbReference type="Proteomes" id="UP000776983">
    <property type="component" value="Unassembled WGS sequence"/>
</dbReference>
<name>A0ABS8CBT3_9BURK</name>
<comment type="pathway">
    <text evidence="2 6">Cofactor biosynthesis; molybdopterin biosynthesis.</text>
</comment>
<dbReference type="NCBIfam" id="TIGR00177">
    <property type="entry name" value="molyb_syn"/>
    <property type="match status" value="1"/>
</dbReference>
<dbReference type="Gene3D" id="2.170.190.11">
    <property type="entry name" value="Molybdopterin biosynthesis moea protein, domain 3"/>
    <property type="match status" value="1"/>
</dbReference>
<keyword evidence="6" id="KW-0808">Transferase</keyword>
<keyword evidence="9" id="KW-1185">Reference proteome</keyword>
<dbReference type="SUPFAM" id="SSF63882">
    <property type="entry name" value="MoeA N-terminal region -like"/>
    <property type="match status" value="1"/>
</dbReference>
<dbReference type="SUPFAM" id="SSF63867">
    <property type="entry name" value="MoeA C-terminal domain-like"/>
    <property type="match status" value="1"/>
</dbReference>
<evidence type="ECO:0000256" key="3">
    <source>
        <dbReference type="ARBA" id="ARBA00010763"/>
    </source>
</evidence>
<dbReference type="InterPro" id="IPR036135">
    <property type="entry name" value="MoeA_linker/N_sf"/>
</dbReference>
<dbReference type="Pfam" id="PF03454">
    <property type="entry name" value="MoeA_C"/>
    <property type="match status" value="1"/>
</dbReference>
<proteinExistence type="inferred from homology"/>
<reference evidence="8 9" key="1">
    <citation type="submission" date="2020-07" db="EMBL/GenBank/DDBJ databases">
        <title>Pusillimonas sp. nov., isolated from poultry manure in Taiwan.</title>
        <authorList>
            <person name="Lin S.-Y."/>
            <person name="Tang Y.-S."/>
            <person name="Young C.-C."/>
        </authorList>
    </citation>
    <scope>NUCLEOTIDE SEQUENCE [LARGE SCALE GENOMIC DNA]</scope>
    <source>
        <strain evidence="8 9">CC-YST705</strain>
    </source>
</reference>
<dbReference type="InterPro" id="IPR005110">
    <property type="entry name" value="MoeA_linker/N"/>
</dbReference>
<dbReference type="InterPro" id="IPR036425">
    <property type="entry name" value="MoaB/Mog-like_dom_sf"/>
</dbReference>
<dbReference type="EMBL" id="JACDXW010000003">
    <property type="protein sequence ID" value="MCB5363501.1"/>
    <property type="molecule type" value="Genomic_DNA"/>
</dbReference>
<keyword evidence="4 6" id="KW-0501">Molybdenum cofactor biosynthesis</keyword>
<dbReference type="Gene3D" id="3.90.105.10">
    <property type="entry name" value="Molybdopterin biosynthesis moea protein, domain 2"/>
    <property type="match status" value="1"/>
</dbReference>
<dbReference type="PANTHER" id="PTHR10192">
    <property type="entry name" value="MOLYBDOPTERIN BIOSYNTHESIS PROTEIN"/>
    <property type="match status" value="1"/>
</dbReference>
<dbReference type="PANTHER" id="PTHR10192:SF5">
    <property type="entry name" value="GEPHYRIN"/>
    <property type="match status" value="1"/>
</dbReference>
<feature type="domain" description="MoaB/Mog" evidence="7">
    <location>
        <begin position="174"/>
        <end position="312"/>
    </location>
</feature>
<evidence type="ECO:0000256" key="2">
    <source>
        <dbReference type="ARBA" id="ARBA00005046"/>
    </source>
</evidence>
<evidence type="ECO:0000313" key="8">
    <source>
        <dbReference type="EMBL" id="MCB5363501.1"/>
    </source>
</evidence>
<evidence type="ECO:0000313" key="9">
    <source>
        <dbReference type="Proteomes" id="UP000776983"/>
    </source>
</evidence>